<feature type="domain" description="Integrase catalytic" evidence="9">
    <location>
        <begin position="1072"/>
        <end position="1224"/>
    </location>
</feature>
<keyword evidence="7" id="KW-0695">RNA-directed DNA polymerase</keyword>
<evidence type="ECO:0000313" key="10">
    <source>
        <dbReference type="Proteomes" id="UP000046392"/>
    </source>
</evidence>
<evidence type="ECO:0000256" key="6">
    <source>
        <dbReference type="ARBA" id="ARBA00022801"/>
    </source>
</evidence>
<dbReference type="STRING" id="174720.A0A0N5CH31"/>
<evidence type="ECO:0000259" key="9">
    <source>
        <dbReference type="PROSITE" id="PS50994"/>
    </source>
</evidence>
<keyword evidence="3" id="KW-0548">Nucleotidyltransferase</keyword>
<dbReference type="CDD" id="cd00303">
    <property type="entry name" value="retropepsin_like"/>
    <property type="match status" value="1"/>
</dbReference>
<reference evidence="11" key="1">
    <citation type="submission" date="2017-02" db="UniProtKB">
        <authorList>
            <consortium name="WormBaseParasite"/>
        </authorList>
    </citation>
    <scope>IDENTIFICATION</scope>
</reference>
<dbReference type="EC" id="2.7.7.49" evidence="1"/>
<dbReference type="Pfam" id="PF17917">
    <property type="entry name" value="RT_RNaseH"/>
    <property type="match status" value="1"/>
</dbReference>
<dbReference type="SUPFAM" id="SSF56672">
    <property type="entry name" value="DNA/RNA polymerases"/>
    <property type="match status" value="1"/>
</dbReference>
<dbReference type="GO" id="GO:0004519">
    <property type="term" value="F:endonuclease activity"/>
    <property type="evidence" value="ECO:0007669"/>
    <property type="project" value="UniProtKB-KW"/>
</dbReference>
<dbReference type="InterPro" id="IPR036397">
    <property type="entry name" value="RNaseH_sf"/>
</dbReference>
<organism evidence="10 11">
    <name type="scientific">Strongyloides papillosus</name>
    <name type="common">Intestinal threadworm</name>
    <dbReference type="NCBI Taxonomy" id="174720"/>
    <lineage>
        <taxon>Eukaryota</taxon>
        <taxon>Metazoa</taxon>
        <taxon>Ecdysozoa</taxon>
        <taxon>Nematoda</taxon>
        <taxon>Chromadorea</taxon>
        <taxon>Rhabditida</taxon>
        <taxon>Tylenchina</taxon>
        <taxon>Panagrolaimomorpha</taxon>
        <taxon>Strongyloidoidea</taxon>
        <taxon>Strongyloididae</taxon>
        <taxon>Strongyloides</taxon>
    </lineage>
</organism>
<evidence type="ECO:0000256" key="7">
    <source>
        <dbReference type="ARBA" id="ARBA00022918"/>
    </source>
</evidence>
<dbReference type="CDD" id="cd01647">
    <property type="entry name" value="RT_LTR"/>
    <property type="match status" value="1"/>
</dbReference>
<protein>
    <recommendedName>
        <fullName evidence="1">RNA-directed DNA polymerase</fullName>
        <ecNumber evidence="1">2.7.7.49</ecNumber>
    </recommendedName>
</protein>
<keyword evidence="6" id="KW-0378">Hydrolase</keyword>
<dbReference type="Pfam" id="PF00665">
    <property type="entry name" value="rve"/>
    <property type="match status" value="1"/>
</dbReference>
<dbReference type="GO" id="GO:0003964">
    <property type="term" value="F:RNA-directed DNA polymerase activity"/>
    <property type="evidence" value="ECO:0007669"/>
    <property type="project" value="UniProtKB-KW"/>
</dbReference>
<evidence type="ECO:0000256" key="1">
    <source>
        <dbReference type="ARBA" id="ARBA00012493"/>
    </source>
</evidence>
<proteinExistence type="predicted"/>
<keyword evidence="10" id="KW-1185">Reference proteome</keyword>
<evidence type="ECO:0000256" key="2">
    <source>
        <dbReference type="ARBA" id="ARBA00022679"/>
    </source>
</evidence>
<keyword evidence="5" id="KW-0255">Endonuclease</keyword>
<dbReference type="GO" id="GO:0042575">
    <property type="term" value="C:DNA polymerase complex"/>
    <property type="evidence" value="ECO:0007669"/>
    <property type="project" value="UniProtKB-ARBA"/>
</dbReference>
<keyword evidence="2" id="KW-0808">Transferase</keyword>
<dbReference type="SUPFAM" id="SSF53098">
    <property type="entry name" value="Ribonuclease H-like"/>
    <property type="match status" value="1"/>
</dbReference>
<keyword evidence="4" id="KW-0540">Nuclease</keyword>
<dbReference type="GO" id="GO:0003676">
    <property type="term" value="F:nucleic acid binding"/>
    <property type="evidence" value="ECO:0007669"/>
    <property type="project" value="InterPro"/>
</dbReference>
<dbReference type="GO" id="GO:0015074">
    <property type="term" value="P:DNA integration"/>
    <property type="evidence" value="ECO:0007669"/>
    <property type="project" value="InterPro"/>
</dbReference>
<dbReference type="PANTHER" id="PTHR37984">
    <property type="entry name" value="PROTEIN CBG26694"/>
    <property type="match status" value="1"/>
</dbReference>
<dbReference type="Gene3D" id="3.30.420.10">
    <property type="entry name" value="Ribonuclease H-like superfamily/Ribonuclease H"/>
    <property type="match status" value="1"/>
</dbReference>
<dbReference type="GO" id="GO:0016787">
    <property type="term" value="F:hydrolase activity"/>
    <property type="evidence" value="ECO:0007669"/>
    <property type="project" value="UniProtKB-KW"/>
</dbReference>
<evidence type="ECO:0000256" key="5">
    <source>
        <dbReference type="ARBA" id="ARBA00022759"/>
    </source>
</evidence>
<dbReference type="InterPro" id="IPR041373">
    <property type="entry name" value="RT_RNaseH"/>
</dbReference>
<dbReference type="Gene3D" id="3.30.70.270">
    <property type="match status" value="2"/>
</dbReference>
<dbReference type="InterPro" id="IPR000477">
    <property type="entry name" value="RT_dom"/>
</dbReference>
<dbReference type="InterPro" id="IPR021109">
    <property type="entry name" value="Peptidase_aspartic_dom_sf"/>
</dbReference>
<dbReference type="InterPro" id="IPR050951">
    <property type="entry name" value="Retrovirus_Pol_polyprotein"/>
</dbReference>
<accession>A0A0N5CH31</accession>
<sequence length="1328" mass="154163">MTNSATEEKDSQGVKDDIVTKKEEPLTKNELEKEYDMILEETKVTLLEMCSIKTLKKNLMTRLILENIYPTRILDIHEIYEGKELQALSASRVENTDTVDNIVPKIDASIKLSVDKKDTLLVCDNKNSINSLDNNSTFIDMNLQDYPEFKEPMYFDDWVKIMERIFRIKTVTDEKMKIDIVMTKLGERGLWFTVDENSYPNCIAQLSSKFKKAPTDAQLLIEYGMMQFNLTTKDVEKVAEMTLKCYKNETEQRQIAEFTGKLITRAKTTFLQYVIREAATKSRLNDAVQMIIMALGDNMDKPREKKRCFWCNYPGHVENVCERKKKGLEKKDYYTENMQKHQRNNNKEVMLINSIDSANEPREGEVMLLSLDGIEDDIDDSKYMKVVLTRDNAVIECVAFKDSGADIPVISKKLANQLNITNLTDMKVKSFGGIVETKVANQLNPEVVVSMGNYESKLCKTIVEDTGYEMILSRNMLNEWKKYQHKVVINDKDVNNKDKHIKDIENKFNSIIAKDRFDIGCCTLKAPETDYKFKEMKKFVRYDPNKDIITVLKKDIQPLLDKHIISRGIPKYNLNIVPVKKSDGSYRICLNMQPYNEMVQKRSYCSPKVTYFFEHIGEYKWLSKIDITQAYLQIKWHENNKNDVGFHLGSELFILNRLAFGFVNAPAIWQELIDFMMQGLPCLSYQDDIIHVSNKSMSQHILEDHQILTRLQQHGITINFNKSIFAVQREFYLGRLLLPHGLSIADKYKHTLRNMKVPTTIYELRRLRGLVNYMAEFVPNLALMEKRLNRFIGGTPKSEGRKKVEISPEILADIEQIKIAIENAPVLAYIDFKKPFYLFTDASEEGMGALLAQPISDSINIKAPNLKLMRPVLLWSKALQPYKKITPIVVLELRAIAEALLYFRHVVFGRDLVIYTDHRNLISIIQHGTDPRYSKYIYTILSFTPRRIIYINGDGNSIADFLSRMPMHSTEEGGEIFTIENIDQNNEMPNFNIESNMSMEKLVELLFDETHLKMSHLSLNKLYPLVKNVLVQKVKKLRLIRRVMGMLRKKISNCTVCIKHNELRRKKLITDEIKKPFDRVDIDVLFFENHSIMIAIDTFSGFVTARILKSQNVQQVIEFLELEIFTKWGLPLELHCDNYKTFHAKEFKEFLFKKNIRVTYSIPGSHSTNQKVERAIRTVKSLFRKEIEQHGNFIKRIPQILFNYNAAPDEILQISPIDILYSFKVRTTPIENHEGMENLQSLELKLLDNQIKKLPTAVYVKDLLASSNRAQPRNKLIQLNKNVNESGRERILHQDRKIIPLLKCRWEATGSSTKDFKGERGEWSDATP</sequence>
<dbReference type="Gene3D" id="2.40.70.10">
    <property type="entry name" value="Acid Proteases"/>
    <property type="match status" value="1"/>
</dbReference>
<dbReference type="PANTHER" id="PTHR37984:SF5">
    <property type="entry name" value="PROTEIN NYNRIN-LIKE"/>
    <property type="match status" value="1"/>
</dbReference>
<dbReference type="InterPro" id="IPR001584">
    <property type="entry name" value="Integrase_cat-core"/>
</dbReference>
<dbReference type="InterPro" id="IPR043128">
    <property type="entry name" value="Rev_trsase/Diguanyl_cyclase"/>
</dbReference>
<evidence type="ECO:0000256" key="4">
    <source>
        <dbReference type="ARBA" id="ARBA00022722"/>
    </source>
</evidence>
<evidence type="ECO:0000313" key="11">
    <source>
        <dbReference type="WBParaSite" id="SPAL_0001715500.1"/>
    </source>
</evidence>
<dbReference type="InterPro" id="IPR043502">
    <property type="entry name" value="DNA/RNA_pol_sf"/>
</dbReference>
<dbReference type="SUPFAM" id="SSF50630">
    <property type="entry name" value="Acid proteases"/>
    <property type="match status" value="1"/>
</dbReference>
<dbReference type="Pfam" id="PF00078">
    <property type="entry name" value="RVT_1"/>
    <property type="match status" value="1"/>
</dbReference>
<feature type="region of interest" description="Disordered" evidence="8">
    <location>
        <begin position="1"/>
        <end position="22"/>
    </location>
</feature>
<dbReference type="Proteomes" id="UP000046392">
    <property type="component" value="Unplaced"/>
</dbReference>
<evidence type="ECO:0000256" key="3">
    <source>
        <dbReference type="ARBA" id="ARBA00022695"/>
    </source>
</evidence>
<dbReference type="WBParaSite" id="SPAL_0001715500.1">
    <property type="protein sequence ID" value="SPAL_0001715500.1"/>
    <property type="gene ID" value="SPAL_0001715500"/>
</dbReference>
<evidence type="ECO:0000256" key="8">
    <source>
        <dbReference type="SAM" id="MobiDB-lite"/>
    </source>
</evidence>
<name>A0A0N5CH31_STREA</name>
<dbReference type="PROSITE" id="PS50994">
    <property type="entry name" value="INTEGRASE"/>
    <property type="match status" value="1"/>
</dbReference>
<dbReference type="InterPro" id="IPR012337">
    <property type="entry name" value="RNaseH-like_sf"/>
</dbReference>
<dbReference type="Gene3D" id="3.10.10.10">
    <property type="entry name" value="HIV Type 1 Reverse Transcriptase, subunit A, domain 1"/>
    <property type="match status" value="1"/>
</dbReference>
<dbReference type="Gene3D" id="3.10.20.370">
    <property type="match status" value="1"/>
</dbReference>